<dbReference type="RefSeq" id="XP_001883337.1">
    <property type="nucleotide sequence ID" value="XM_001883302.1"/>
</dbReference>
<gene>
    <name evidence="1" type="ORF">LACBIDRAFT_329119</name>
</gene>
<dbReference type="InParanoid" id="B0DH49"/>
<reference evidence="1 2" key="1">
    <citation type="journal article" date="2008" name="Nature">
        <title>The genome of Laccaria bicolor provides insights into mycorrhizal symbiosis.</title>
        <authorList>
            <person name="Martin F."/>
            <person name="Aerts A."/>
            <person name="Ahren D."/>
            <person name="Brun A."/>
            <person name="Danchin E.G.J."/>
            <person name="Duchaussoy F."/>
            <person name="Gibon J."/>
            <person name="Kohler A."/>
            <person name="Lindquist E."/>
            <person name="Pereda V."/>
            <person name="Salamov A."/>
            <person name="Shapiro H.J."/>
            <person name="Wuyts J."/>
            <person name="Blaudez D."/>
            <person name="Buee M."/>
            <person name="Brokstein P."/>
            <person name="Canbaeck B."/>
            <person name="Cohen D."/>
            <person name="Courty P.E."/>
            <person name="Coutinho P.M."/>
            <person name="Delaruelle C."/>
            <person name="Detter J.C."/>
            <person name="Deveau A."/>
            <person name="DiFazio S."/>
            <person name="Duplessis S."/>
            <person name="Fraissinet-Tachet L."/>
            <person name="Lucic E."/>
            <person name="Frey-Klett P."/>
            <person name="Fourrey C."/>
            <person name="Feussner I."/>
            <person name="Gay G."/>
            <person name="Grimwood J."/>
            <person name="Hoegger P.J."/>
            <person name="Jain P."/>
            <person name="Kilaru S."/>
            <person name="Labbe J."/>
            <person name="Lin Y.C."/>
            <person name="Legue V."/>
            <person name="Le Tacon F."/>
            <person name="Marmeisse R."/>
            <person name="Melayah D."/>
            <person name="Montanini B."/>
            <person name="Muratet M."/>
            <person name="Nehls U."/>
            <person name="Niculita-Hirzel H."/>
            <person name="Oudot-Le Secq M.P."/>
            <person name="Peter M."/>
            <person name="Quesneville H."/>
            <person name="Rajashekar B."/>
            <person name="Reich M."/>
            <person name="Rouhier N."/>
            <person name="Schmutz J."/>
            <person name="Yin T."/>
            <person name="Chalot M."/>
            <person name="Henrissat B."/>
            <person name="Kuees U."/>
            <person name="Lucas S."/>
            <person name="Van de Peer Y."/>
            <person name="Podila G.K."/>
            <person name="Polle A."/>
            <person name="Pukkila P.J."/>
            <person name="Richardson P.M."/>
            <person name="Rouze P."/>
            <person name="Sanders I.R."/>
            <person name="Stajich J.E."/>
            <person name="Tunlid A."/>
            <person name="Tuskan G."/>
            <person name="Grigoriev I.V."/>
        </authorList>
    </citation>
    <scope>NUCLEOTIDE SEQUENCE [LARGE SCALE GENOMIC DNA]</scope>
    <source>
        <strain evidence="2">S238N-H82 / ATCC MYA-4686</strain>
    </source>
</reference>
<dbReference type="Proteomes" id="UP000001194">
    <property type="component" value="Unassembled WGS sequence"/>
</dbReference>
<evidence type="ECO:0000313" key="1">
    <source>
        <dbReference type="EMBL" id="EDR06049.1"/>
    </source>
</evidence>
<keyword evidence="2" id="KW-1185">Reference proteome</keyword>
<accession>B0DH49</accession>
<dbReference type="KEGG" id="lbc:LACBIDRAFT_329119"/>
<sequence length="208" mass="23566">MIGREVCISNRNPYDLGMQRTKVGVTRKHPSVTATNFIQLASNAIEPTSRCSKCSGCSWTSSYYRLPNFSVKILRRKPVGSLFSPEFSLKRSPGFFITETAIQLRQIHDEPGEGHELKRRKLVGCRLRRRCCIFKASLMESADERRLITENVKGKAGYDSTIGPPEGFRWWQGYHEVGLSPDLILVPNAGGLIYRYRLLRAQRGRSSA</sequence>
<dbReference type="EMBL" id="DS547110">
    <property type="protein sequence ID" value="EDR06049.1"/>
    <property type="molecule type" value="Genomic_DNA"/>
</dbReference>
<dbReference type="GeneID" id="6078986"/>
<protein>
    <submittedName>
        <fullName evidence="1">Predicted protein</fullName>
    </submittedName>
</protein>
<proteinExistence type="predicted"/>
<dbReference type="HOGENOM" id="CLU_1321098_0_0_1"/>
<evidence type="ECO:0000313" key="2">
    <source>
        <dbReference type="Proteomes" id="UP000001194"/>
    </source>
</evidence>
<organism evidence="2">
    <name type="scientific">Laccaria bicolor (strain S238N-H82 / ATCC MYA-4686)</name>
    <name type="common">Bicoloured deceiver</name>
    <name type="synonym">Laccaria laccata var. bicolor</name>
    <dbReference type="NCBI Taxonomy" id="486041"/>
    <lineage>
        <taxon>Eukaryota</taxon>
        <taxon>Fungi</taxon>
        <taxon>Dikarya</taxon>
        <taxon>Basidiomycota</taxon>
        <taxon>Agaricomycotina</taxon>
        <taxon>Agaricomycetes</taxon>
        <taxon>Agaricomycetidae</taxon>
        <taxon>Agaricales</taxon>
        <taxon>Agaricineae</taxon>
        <taxon>Hydnangiaceae</taxon>
        <taxon>Laccaria</taxon>
    </lineage>
</organism>
<dbReference type="AlphaFoldDB" id="B0DH49"/>
<name>B0DH49_LACBS</name>